<comment type="similarity">
    <text evidence="1">Belongs to the Gfa family.</text>
</comment>
<sequence>MSQPPVQVSCYCGRYKTSVTVNCSSPAIAKAPCHCNSCRHWSGGLYVYRLPIIGTPSSTDLLKTYRLSTVSTKWFCPECGSHIFGQTAAGWAVNPGLLDVKELQPAVEIVGHEFVEDTGDGGFTTWLSKWGGKEIPLWKGEENKSELLPPSWPGQTSQNDGPEEEKLWAGCHCGGVSFYITRPDDASRQPRKAPFPESMTPKNFDNQKGETWWLRAGGKKYMAALCTCTSCVKATGMDIQAWAFVPECNIFMADGGPLHFEAGTLKKLYSPTAEGSFRCFCETCGATVFWCADWRDGVVDISVGLLKAKGVRAEDWLDWERRVSYVQYATNKPLLKQMETHFITTPWPDS</sequence>
<dbReference type="PANTHER" id="PTHR33337:SF31">
    <property type="entry name" value="DUF636 DOMAIN PROTEIN (AFU_ORTHOLOGUE AFUA_2G12650)"/>
    <property type="match status" value="1"/>
</dbReference>
<feature type="region of interest" description="Disordered" evidence="5">
    <location>
        <begin position="144"/>
        <end position="164"/>
    </location>
</feature>
<dbReference type="InterPro" id="IPR011057">
    <property type="entry name" value="Mss4-like_sf"/>
</dbReference>
<evidence type="ECO:0000313" key="8">
    <source>
        <dbReference type="Proteomes" id="UP000305948"/>
    </source>
</evidence>
<accession>A0A5C3NAY5</accession>
<evidence type="ECO:0000313" key="7">
    <source>
        <dbReference type="EMBL" id="TFK54185.1"/>
    </source>
</evidence>
<dbReference type="GO" id="GO:0046872">
    <property type="term" value="F:metal ion binding"/>
    <property type="evidence" value="ECO:0007669"/>
    <property type="project" value="UniProtKB-KW"/>
</dbReference>
<evidence type="ECO:0000256" key="2">
    <source>
        <dbReference type="ARBA" id="ARBA00022723"/>
    </source>
</evidence>
<dbReference type="Proteomes" id="UP000305948">
    <property type="component" value="Unassembled WGS sequence"/>
</dbReference>
<dbReference type="AlphaFoldDB" id="A0A5C3NAY5"/>
<dbReference type="SUPFAM" id="SSF51316">
    <property type="entry name" value="Mss4-like"/>
    <property type="match status" value="2"/>
</dbReference>
<protein>
    <recommendedName>
        <fullName evidence="6">CENP-V/GFA domain-containing protein</fullName>
    </recommendedName>
</protein>
<dbReference type="Gene3D" id="3.90.1590.10">
    <property type="entry name" value="glutathione-dependent formaldehyde- activating enzyme (gfa)"/>
    <property type="match status" value="1"/>
</dbReference>
<gene>
    <name evidence="7" type="ORF">OE88DRAFT_1625676</name>
</gene>
<dbReference type="InterPro" id="IPR018527">
    <property type="entry name" value="Rubredoxin_Fe_BS"/>
</dbReference>
<name>A0A5C3NAY5_9AGAM</name>
<proteinExistence type="inferred from homology"/>
<evidence type="ECO:0000256" key="1">
    <source>
        <dbReference type="ARBA" id="ARBA00005495"/>
    </source>
</evidence>
<dbReference type="InterPro" id="IPR006913">
    <property type="entry name" value="CENP-V/GFA"/>
</dbReference>
<reference evidence="7 8" key="1">
    <citation type="journal article" date="2019" name="Nat. Ecol. Evol.">
        <title>Megaphylogeny resolves global patterns of mushroom evolution.</title>
        <authorList>
            <person name="Varga T."/>
            <person name="Krizsan K."/>
            <person name="Foldi C."/>
            <person name="Dima B."/>
            <person name="Sanchez-Garcia M."/>
            <person name="Sanchez-Ramirez S."/>
            <person name="Szollosi G.J."/>
            <person name="Szarkandi J.G."/>
            <person name="Papp V."/>
            <person name="Albert L."/>
            <person name="Andreopoulos W."/>
            <person name="Angelini C."/>
            <person name="Antonin V."/>
            <person name="Barry K.W."/>
            <person name="Bougher N.L."/>
            <person name="Buchanan P."/>
            <person name="Buyck B."/>
            <person name="Bense V."/>
            <person name="Catcheside P."/>
            <person name="Chovatia M."/>
            <person name="Cooper J."/>
            <person name="Damon W."/>
            <person name="Desjardin D."/>
            <person name="Finy P."/>
            <person name="Geml J."/>
            <person name="Haridas S."/>
            <person name="Hughes K."/>
            <person name="Justo A."/>
            <person name="Karasinski D."/>
            <person name="Kautmanova I."/>
            <person name="Kiss B."/>
            <person name="Kocsube S."/>
            <person name="Kotiranta H."/>
            <person name="LaButti K.M."/>
            <person name="Lechner B.E."/>
            <person name="Liimatainen K."/>
            <person name="Lipzen A."/>
            <person name="Lukacs Z."/>
            <person name="Mihaltcheva S."/>
            <person name="Morgado L.N."/>
            <person name="Niskanen T."/>
            <person name="Noordeloos M.E."/>
            <person name="Ohm R.A."/>
            <person name="Ortiz-Santana B."/>
            <person name="Ovrebo C."/>
            <person name="Racz N."/>
            <person name="Riley R."/>
            <person name="Savchenko A."/>
            <person name="Shiryaev A."/>
            <person name="Soop K."/>
            <person name="Spirin V."/>
            <person name="Szebenyi C."/>
            <person name="Tomsovsky M."/>
            <person name="Tulloss R.E."/>
            <person name="Uehling J."/>
            <person name="Grigoriev I.V."/>
            <person name="Vagvolgyi C."/>
            <person name="Papp T."/>
            <person name="Martin F.M."/>
            <person name="Miettinen O."/>
            <person name="Hibbett D.S."/>
            <person name="Nagy L.G."/>
        </authorList>
    </citation>
    <scope>NUCLEOTIDE SEQUENCE [LARGE SCALE GENOMIC DNA]</scope>
    <source>
        <strain evidence="7 8">OMC1185</strain>
    </source>
</reference>
<evidence type="ECO:0000259" key="6">
    <source>
        <dbReference type="PROSITE" id="PS51891"/>
    </source>
</evidence>
<keyword evidence="3" id="KW-0862">Zinc</keyword>
<organism evidence="7 8">
    <name type="scientific">Heliocybe sulcata</name>
    <dbReference type="NCBI Taxonomy" id="5364"/>
    <lineage>
        <taxon>Eukaryota</taxon>
        <taxon>Fungi</taxon>
        <taxon>Dikarya</taxon>
        <taxon>Basidiomycota</taxon>
        <taxon>Agaricomycotina</taxon>
        <taxon>Agaricomycetes</taxon>
        <taxon>Gloeophyllales</taxon>
        <taxon>Gloeophyllaceae</taxon>
        <taxon>Heliocybe</taxon>
    </lineage>
</organism>
<dbReference type="EMBL" id="ML213506">
    <property type="protein sequence ID" value="TFK54185.1"/>
    <property type="molecule type" value="Genomic_DNA"/>
</dbReference>
<evidence type="ECO:0000256" key="3">
    <source>
        <dbReference type="ARBA" id="ARBA00022833"/>
    </source>
</evidence>
<keyword evidence="2" id="KW-0479">Metal-binding</keyword>
<dbReference type="STRING" id="5364.A0A5C3NAY5"/>
<dbReference type="Pfam" id="PF04828">
    <property type="entry name" value="GFA"/>
    <property type="match status" value="2"/>
</dbReference>
<dbReference type="PROSITE" id="PS51891">
    <property type="entry name" value="CENP_V_GFA"/>
    <property type="match status" value="1"/>
</dbReference>
<dbReference type="PROSITE" id="PS00202">
    <property type="entry name" value="RUBREDOXIN"/>
    <property type="match status" value="1"/>
</dbReference>
<evidence type="ECO:0000256" key="4">
    <source>
        <dbReference type="ARBA" id="ARBA00023239"/>
    </source>
</evidence>
<keyword evidence="8" id="KW-1185">Reference proteome</keyword>
<dbReference type="GO" id="GO:0016846">
    <property type="term" value="F:carbon-sulfur lyase activity"/>
    <property type="evidence" value="ECO:0007669"/>
    <property type="project" value="InterPro"/>
</dbReference>
<dbReference type="OrthoDB" id="5422068at2759"/>
<feature type="domain" description="CENP-V/GFA" evidence="6">
    <location>
        <begin position="6"/>
        <end position="124"/>
    </location>
</feature>
<dbReference type="PANTHER" id="PTHR33337">
    <property type="entry name" value="GFA DOMAIN-CONTAINING PROTEIN"/>
    <property type="match status" value="1"/>
</dbReference>
<evidence type="ECO:0000256" key="5">
    <source>
        <dbReference type="SAM" id="MobiDB-lite"/>
    </source>
</evidence>
<dbReference type="Gene3D" id="2.170.150.70">
    <property type="match status" value="1"/>
</dbReference>
<keyword evidence="4" id="KW-0456">Lyase</keyword>